<reference evidence="2" key="1">
    <citation type="journal article" date="2021" name="Nat. Commun.">
        <title>Genetic determinants of endophytism in the Arabidopsis root mycobiome.</title>
        <authorList>
            <person name="Mesny F."/>
            <person name="Miyauchi S."/>
            <person name="Thiergart T."/>
            <person name="Pickel B."/>
            <person name="Atanasova L."/>
            <person name="Karlsson M."/>
            <person name="Huettel B."/>
            <person name="Barry K.W."/>
            <person name="Haridas S."/>
            <person name="Chen C."/>
            <person name="Bauer D."/>
            <person name="Andreopoulos W."/>
            <person name="Pangilinan J."/>
            <person name="LaButti K."/>
            <person name="Riley R."/>
            <person name="Lipzen A."/>
            <person name="Clum A."/>
            <person name="Drula E."/>
            <person name="Henrissat B."/>
            <person name="Kohler A."/>
            <person name="Grigoriev I.V."/>
            <person name="Martin F.M."/>
            <person name="Hacquard S."/>
        </authorList>
    </citation>
    <scope>NUCLEOTIDE SEQUENCE</scope>
    <source>
        <strain evidence="2">MPI-SDFR-AT-0073</strain>
    </source>
</reference>
<dbReference type="PANTHER" id="PTHR42791:SF2">
    <property type="entry name" value="N-ACETYLTRANSFERASE DOMAIN-CONTAINING PROTEIN"/>
    <property type="match status" value="1"/>
</dbReference>
<dbReference type="GeneID" id="70128983"/>
<feature type="domain" description="N-acetyltransferase" evidence="1">
    <location>
        <begin position="116"/>
        <end position="259"/>
    </location>
</feature>
<proteinExistence type="predicted"/>
<dbReference type="EMBL" id="JAGPXC010000004">
    <property type="protein sequence ID" value="KAH6654660.1"/>
    <property type="molecule type" value="Genomic_DNA"/>
</dbReference>
<evidence type="ECO:0000313" key="3">
    <source>
        <dbReference type="Proteomes" id="UP000758603"/>
    </source>
</evidence>
<sequence>MLAELPTPKSLSPDFALSPITPDDIDGLITCHHNAFSSPAERYWWAPDLGAMRVFQRRTMALNLTKPGRRYYKITHRASGKVAAWTTWVLPKGFESLGGVPAAAAAADNLVVGGGEEVVDVEEATKDKLEGLSPQERARKIVEQIDPPEGATRDALELVIQQEEEMHQKYGVEELILLALLCTDPAFERRGLARALVEPMLAVAEAEGVPVWVEGSPKGAGFYEKMGFETIETTEIDLGRGNKGLTGNVTMWSMKWTPRATPFEAQ</sequence>
<dbReference type="CDD" id="cd04301">
    <property type="entry name" value="NAT_SF"/>
    <property type="match status" value="1"/>
</dbReference>
<dbReference type="InterPro" id="IPR052523">
    <property type="entry name" value="Trichothecene_AcTrans"/>
</dbReference>
<name>A0A9P8UMH7_9PEZI</name>
<dbReference type="InterPro" id="IPR016181">
    <property type="entry name" value="Acyl_CoA_acyltransferase"/>
</dbReference>
<evidence type="ECO:0000259" key="1">
    <source>
        <dbReference type="PROSITE" id="PS51186"/>
    </source>
</evidence>
<dbReference type="Pfam" id="PF13508">
    <property type="entry name" value="Acetyltransf_7"/>
    <property type="match status" value="1"/>
</dbReference>
<gene>
    <name evidence="2" type="ORF">BKA67DRAFT_535971</name>
</gene>
<evidence type="ECO:0000313" key="2">
    <source>
        <dbReference type="EMBL" id="KAH6654660.1"/>
    </source>
</evidence>
<dbReference type="Proteomes" id="UP000758603">
    <property type="component" value="Unassembled WGS sequence"/>
</dbReference>
<protein>
    <recommendedName>
        <fullName evidence="1">N-acetyltransferase domain-containing protein</fullName>
    </recommendedName>
</protein>
<dbReference type="Gene3D" id="3.40.630.30">
    <property type="match status" value="1"/>
</dbReference>
<dbReference type="SUPFAM" id="SSF55729">
    <property type="entry name" value="Acyl-CoA N-acyltransferases (Nat)"/>
    <property type="match status" value="1"/>
</dbReference>
<dbReference type="OrthoDB" id="2744543at2759"/>
<dbReference type="AlphaFoldDB" id="A0A9P8UMH7"/>
<dbReference type="InterPro" id="IPR000182">
    <property type="entry name" value="GNAT_dom"/>
</dbReference>
<organism evidence="2 3">
    <name type="scientific">Truncatella angustata</name>
    <dbReference type="NCBI Taxonomy" id="152316"/>
    <lineage>
        <taxon>Eukaryota</taxon>
        <taxon>Fungi</taxon>
        <taxon>Dikarya</taxon>
        <taxon>Ascomycota</taxon>
        <taxon>Pezizomycotina</taxon>
        <taxon>Sordariomycetes</taxon>
        <taxon>Xylariomycetidae</taxon>
        <taxon>Amphisphaeriales</taxon>
        <taxon>Sporocadaceae</taxon>
        <taxon>Truncatella</taxon>
    </lineage>
</organism>
<keyword evidence="3" id="KW-1185">Reference proteome</keyword>
<comment type="caution">
    <text evidence="2">The sequence shown here is derived from an EMBL/GenBank/DDBJ whole genome shotgun (WGS) entry which is preliminary data.</text>
</comment>
<dbReference type="PANTHER" id="PTHR42791">
    <property type="entry name" value="GNAT FAMILY ACETYLTRANSFERASE"/>
    <property type="match status" value="1"/>
</dbReference>
<dbReference type="RefSeq" id="XP_045958930.1">
    <property type="nucleotide sequence ID" value="XM_046100091.1"/>
</dbReference>
<dbReference type="GO" id="GO:0016747">
    <property type="term" value="F:acyltransferase activity, transferring groups other than amino-acyl groups"/>
    <property type="evidence" value="ECO:0007669"/>
    <property type="project" value="InterPro"/>
</dbReference>
<accession>A0A9P8UMH7</accession>
<dbReference type="PROSITE" id="PS51186">
    <property type="entry name" value="GNAT"/>
    <property type="match status" value="1"/>
</dbReference>